<dbReference type="InterPro" id="IPR007393">
    <property type="entry name" value="YlxR_dom"/>
</dbReference>
<comment type="caution">
    <text evidence="2">The sequence shown here is derived from an EMBL/GenBank/DDBJ whole genome shotgun (WGS) entry which is preliminary data.</text>
</comment>
<dbReference type="SUPFAM" id="SSF64376">
    <property type="entry name" value="YlxR-like"/>
    <property type="match status" value="1"/>
</dbReference>
<evidence type="ECO:0000259" key="1">
    <source>
        <dbReference type="Pfam" id="PF04296"/>
    </source>
</evidence>
<reference evidence="2" key="1">
    <citation type="submission" date="2022-02" db="EMBL/GenBank/DDBJ databases">
        <title>Corynebacterium sp. from urogenital microbiome.</title>
        <authorList>
            <person name="Cappelli E.A."/>
            <person name="Ribeiro T.G."/>
            <person name="Peixe L."/>
        </authorList>
    </citation>
    <scope>NUCLEOTIDE SEQUENCE</scope>
    <source>
        <strain evidence="2">C8Ua_172</strain>
    </source>
</reference>
<dbReference type="Pfam" id="PF04296">
    <property type="entry name" value="YlxR"/>
    <property type="match status" value="1"/>
</dbReference>
<dbReference type="PANTHER" id="PTHR34215:SF1">
    <property type="entry name" value="YLXR DOMAIN-CONTAINING PROTEIN"/>
    <property type="match status" value="1"/>
</dbReference>
<dbReference type="PANTHER" id="PTHR34215">
    <property type="entry name" value="BLL0784 PROTEIN"/>
    <property type="match status" value="1"/>
</dbReference>
<feature type="domain" description="YlxR" evidence="1">
    <location>
        <begin position="9"/>
        <end position="76"/>
    </location>
</feature>
<evidence type="ECO:0000313" key="2">
    <source>
        <dbReference type="EMBL" id="MCZ9293367.1"/>
    </source>
</evidence>
<proteinExistence type="predicted"/>
<keyword evidence="3" id="KW-1185">Reference proteome</keyword>
<organism evidence="2 3">
    <name type="scientific">Corynebacterium meitnerae</name>
    <dbReference type="NCBI Taxonomy" id="2913498"/>
    <lineage>
        <taxon>Bacteria</taxon>
        <taxon>Bacillati</taxon>
        <taxon>Actinomycetota</taxon>
        <taxon>Actinomycetes</taxon>
        <taxon>Mycobacteriales</taxon>
        <taxon>Corynebacteriaceae</taxon>
        <taxon>Corynebacterium</taxon>
    </lineage>
</organism>
<protein>
    <submittedName>
        <fullName evidence="2">YlxR family protein</fullName>
    </submittedName>
</protein>
<name>A0A9X3LSD5_9CORY</name>
<dbReference type="AlphaFoldDB" id="A0A9X3LSD5"/>
<dbReference type="Proteomes" id="UP001146468">
    <property type="component" value="Unassembled WGS sequence"/>
</dbReference>
<dbReference type="InterPro" id="IPR035931">
    <property type="entry name" value="YlxR-like_sf"/>
</dbReference>
<dbReference type="InterPro" id="IPR037465">
    <property type="entry name" value="YlxR"/>
</dbReference>
<evidence type="ECO:0000313" key="3">
    <source>
        <dbReference type="Proteomes" id="UP001146468"/>
    </source>
</evidence>
<accession>A0A9X3LSD5</accession>
<gene>
    <name evidence="2" type="ORF">L8U60_02525</name>
</gene>
<sequence>MSKKHEPVRTCIATRQLLPATKLLRVVVDPDDPTQIIPDPKRVMPGRGAWITPTLHACEQAESRHAFGRALRVSAKVDTSRVRKYIADMETTMSAGKTVSEKD</sequence>
<dbReference type="RefSeq" id="WP_269964819.1">
    <property type="nucleotide sequence ID" value="NZ_JAKMUS010000002.1"/>
</dbReference>
<dbReference type="EMBL" id="JAKMUS010000002">
    <property type="protein sequence ID" value="MCZ9293367.1"/>
    <property type="molecule type" value="Genomic_DNA"/>
</dbReference>
<dbReference type="Gene3D" id="3.30.1230.10">
    <property type="entry name" value="YlxR-like"/>
    <property type="match status" value="1"/>
</dbReference>